<dbReference type="Pfam" id="PF01549">
    <property type="entry name" value="ShK"/>
    <property type="match status" value="2"/>
</dbReference>
<comment type="caution">
    <text evidence="1">Lacks conserved residue(s) required for the propagation of feature annotation.</text>
</comment>
<sequence>LAATSLLANCVNYLSDADCNNYLSKGYCDDSNQYATWVQARCPVACNKCPNNPLKTSDQLQCIDNDSGCDYYQSSGYCDPSSIYYSWIKSTCPSTCGFCPAS</sequence>
<evidence type="ECO:0000313" key="3">
    <source>
        <dbReference type="Proteomes" id="UP000887540"/>
    </source>
</evidence>
<name>A0A914E9T8_9BILA</name>
<proteinExistence type="predicted"/>
<dbReference type="Gene3D" id="1.10.10.1940">
    <property type="match status" value="2"/>
</dbReference>
<dbReference type="WBParaSite" id="ACRNAN_scaffold6321.g31463.t1">
    <property type="protein sequence ID" value="ACRNAN_scaffold6321.g31463.t1"/>
    <property type="gene ID" value="ACRNAN_scaffold6321.g31463"/>
</dbReference>
<dbReference type="SMART" id="SM00254">
    <property type="entry name" value="ShKT"/>
    <property type="match status" value="2"/>
</dbReference>
<dbReference type="Proteomes" id="UP000887540">
    <property type="component" value="Unplaced"/>
</dbReference>
<feature type="domain" description="ShKT" evidence="2">
    <location>
        <begin position="10"/>
        <end position="49"/>
    </location>
</feature>
<dbReference type="InterPro" id="IPR003582">
    <property type="entry name" value="ShKT_dom"/>
</dbReference>
<keyword evidence="3" id="KW-1185">Reference proteome</keyword>
<evidence type="ECO:0000256" key="1">
    <source>
        <dbReference type="PROSITE-ProRule" id="PRU01005"/>
    </source>
</evidence>
<feature type="domain" description="ShKT" evidence="2">
    <location>
        <begin position="62"/>
        <end position="99"/>
    </location>
</feature>
<accession>A0A914E9T8</accession>
<reference evidence="4" key="1">
    <citation type="submission" date="2022-11" db="UniProtKB">
        <authorList>
            <consortium name="WormBaseParasite"/>
        </authorList>
    </citation>
    <scope>IDENTIFICATION</scope>
</reference>
<dbReference type="AlphaFoldDB" id="A0A914E9T8"/>
<protein>
    <submittedName>
        <fullName evidence="4">ShKT domain-containing protein</fullName>
    </submittedName>
</protein>
<evidence type="ECO:0000259" key="2">
    <source>
        <dbReference type="PROSITE" id="PS51670"/>
    </source>
</evidence>
<evidence type="ECO:0000313" key="4">
    <source>
        <dbReference type="WBParaSite" id="ACRNAN_scaffold6321.g31463.t1"/>
    </source>
</evidence>
<organism evidence="3 4">
    <name type="scientific">Acrobeloides nanus</name>
    <dbReference type="NCBI Taxonomy" id="290746"/>
    <lineage>
        <taxon>Eukaryota</taxon>
        <taxon>Metazoa</taxon>
        <taxon>Ecdysozoa</taxon>
        <taxon>Nematoda</taxon>
        <taxon>Chromadorea</taxon>
        <taxon>Rhabditida</taxon>
        <taxon>Tylenchina</taxon>
        <taxon>Cephalobomorpha</taxon>
        <taxon>Cephaloboidea</taxon>
        <taxon>Cephalobidae</taxon>
        <taxon>Acrobeloides</taxon>
    </lineage>
</organism>
<dbReference type="PROSITE" id="PS51670">
    <property type="entry name" value="SHKT"/>
    <property type="match status" value="2"/>
</dbReference>